<sequence length="144" mass="14928">MVSVGQSHSLGRLLGPAGQFRVGNRCGTASRGAKAQALVPQSPGVFLVTVGCSCGPLVSYQAAGLLSNASPHLSFMLRVCAGHRPTDAAEAPLHGFIATARTSANPVSFQQPLATGLATPDRRQQTSPSRTAPSPQRCIQSHQE</sequence>
<organism evidence="2 3">
    <name type="scientific">Pleurodeles waltl</name>
    <name type="common">Iberian ribbed newt</name>
    <dbReference type="NCBI Taxonomy" id="8319"/>
    <lineage>
        <taxon>Eukaryota</taxon>
        <taxon>Metazoa</taxon>
        <taxon>Chordata</taxon>
        <taxon>Craniata</taxon>
        <taxon>Vertebrata</taxon>
        <taxon>Euteleostomi</taxon>
        <taxon>Amphibia</taxon>
        <taxon>Batrachia</taxon>
        <taxon>Caudata</taxon>
        <taxon>Salamandroidea</taxon>
        <taxon>Salamandridae</taxon>
        <taxon>Pleurodelinae</taxon>
        <taxon>Pleurodeles</taxon>
    </lineage>
</organism>
<dbReference type="AlphaFoldDB" id="A0AAV7VNI4"/>
<feature type="region of interest" description="Disordered" evidence="1">
    <location>
        <begin position="116"/>
        <end position="144"/>
    </location>
</feature>
<name>A0AAV7VNI4_PLEWA</name>
<feature type="compositionally biased region" description="Polar residues" evidence="1">
    <location>
        <begin position="125"/>
        <end position="144"/>
    </location>
</feature>
<keyword evidence="3" id="KW-1185">Reference proteome</keyword>
<evidence type="ECO:0000256" key="1">
    <source>
        <dbReference type="SAM" id="MobiDB-lite"/>
    </source>
</evidence>
<reference evidence="2" key="1">
    <citation type="journal article" date="2022" name="bioRxiv">
        <title>Sequencing and chromosome-scale assembly of the giantPleurodeles waltlgenome.</title>
        <authorList>
            <person name="Brown T."/>
            <person name="Elewa A."/>
            <person name="Iarovenko S."/>
            <person name="Subramanian E."/>
            <person name="Araus A.J."/>
            <person name="Petzold A."/>
            <person name="Susuki M."/>
            <person name="Suzuki K.-i.T."/>
            <person name="Hayashi T."/>
            <person name="Toyoda A."/>
            <person name="Oliveira C."/>
            <person name="Osipova E."/>
            <person name="Leigh N.D."/>
            <person name="Simon A."/>
            <person name="Yun M.H."/>
        </authorList>
    </citation>
    <scope>NUCLEOTIDE SEQUENCE</scope>
    <source>
        <strain evidence="2">20211129_DDA</strain>
        <tissue evidence="2">Liver</tissue>
    </source>
</reference>
<comment type="caution">
    <text evidence="2">The sequence shown here is derived from an EMBL/GenBank/DDBJ whole genome shotgun (WGS) entry which is preliminary data.</text>
</comment>
<dbReference type="EMBL" id="JANPWB010000003">
    <property type="protein sequence ID" value="KAJ1202918.1"/>
    <property type="molecule type" value="Genomic_DNA"/>
</dbReference>
<accession>A0AAV7VNI4</accession>
<evidence type="ECO:0000313" key="2">
    <source>
        <dbReference type="EMBL" id="KAJ1202918.1"/>
    </source>
</evidence>
<proteinExistence type="predicted"/>
<protein>
    <submittedName>
        <fullName evidence="2">Uncharacterized protein</fullName>
    </submittedName>
</protein>
<evidence type="ECO:0000313" key="3">
    <source>
        <dbReference type="Proteomes" id="UP001066276"/>
    </source>
</evidence>
<gene>
    <name evidence="2" type="ORF">NDU88_006713</name>
</gene>
<dbReference type="Proteomes" id="UP001066276">
    <property type="component" value="Chromosome 2_1"/>
</dbReference>